<keyword evidence="1" id="KW-0645">Protease</keyword>
<keyword evidence="1" id="KW-0378">Hydrolase</keyword>
<proteinExistence type="predicted"/>
<dbReference type="EMBL" id="QOUW02000172">
    <property type="protein sequence ID" value="RIW02680.1"/>
    <property type="molecule type" value="Genomic_DNA"/>
</dbReference>
<sequence length="261" mass="29126">MYMTEFYELNPENLEFIDNLVGRWQKVVVAFLAYGADRKVDASGFGSGVIVNVDSIPYLITAKHVVDDALNKYKCSSIVVNGTNILLEHVAFATDEKRDLAVARLDYVLARNGIDRYTSVPLIDEQLGYNKLPYQLVMGFPANKNKLKTRYGKSTPELLSITAEKFDGTIETPSPIVDPFYIKFSDKKQIDTYNNRIGVAPKLKGMSGGPIMGLLVKPTGLNQYHFSMECVGILVEGYPKQKCLVGSHIKAILDLCNQFVR</sequence>
<dbReference type="Gene3D" id="2.40.10.10">
    <property type="entry name" value="Trypsin-like serine proteases"/>
    <property type="match status" value="1"/>
</dbReference>
<dbReference type="Pfam" id="PF13365">
    <property type="entry name" value="Trypsin_2"/>
    <property type="match status" value="1"/>
</dbReference>
<evidence type="ECO:0000313" key="1">
    <source>
        <dbReference type="EMBL" id="RIW02680.1"/>
    </source>
</evidence>
<dbReference type="InterPro" id="IPR009003">
    <property type="entry name" value="Peptidase_S1_PA"/>
</dbReference>
<comment type="caution">
    <text evidence="1">The sequence shown here is derived from an EMBL/GenBank/DDBJ whole genome shotgun (WGS) entry which is preliminary data.</text>
</comment>
<dbReference type="GO" id="GO:0008233">
    <property type="term" value="F:peptidase activity"/>
    <property type="evidence" value="ECO:0007669"/>
    <property type="project" value="UniProtKB-KW"/>
</dbReference>
<accession>A0A8B3DCR5</accession>
<dbReference type="GO" id="GO:0006508">
    <property type="term" value="P:proteolysis"/>
    <property type="evidence" value="ECO:0007669"/>
    <property type="project" value="UniProtKB-KW"/>
</dbReference>
<dbReference type="SUPFAM" id="SSF50494">
    <property type="entry name" value="Trypsin-like serine proteases"/>
    <property type="match status" value="1"/>
</dbReference>
<dbReference type="Proteomes" id="UP000253437">
    <property type="component" value="Unassembled WGS sequence"/>
</dbReference>
<reference evidence="1 2" key="1">
    <citation type="submission" date="2018-08" db="EMBL/GenBank/DDBJ databases">
        <title>Vibrio harveyi strains pathogenic to white snook Centropomus viridis Lockington (1877) and potential probiotic bacteria.</title>
        <authorList>
            <person name="Soto-Rodriguez S."/>
            <person name="Gomez-Gil B."/>
            <person name="Lozano-Olvera R."/>
        </authorList>
    </citation>
    <scope>NUCLEOTIDE SEQUENCE [LARGE SCALE GENOMIC DNA]</scope>
    <source>
        <strain evidence="1 2">CAIM 1508</strain>
    </source>
</reference>
<dbReference type="AlphaFoldDB" id="A0A8B3DCR5"/>
<name>A0A8B3DCR5_VIBHA</name>
<gene>
    <name evidence="1" type="ORF">DS957_025080</name>
</gene>
<evidence type="ECO:0000313" key="2">
    <source>
        <dbReference type="Proteomes" id="UP000253437"/>
    </source>
</evidence>
<dbReference type="InterPro" id="IPR043504">
    <property type="entry name" value="Peptidase_S1_PA_chymotrypsin"/>
</dbReference>
<organism evidence="1 2">
    <name type="scientific">Vibrio harveyi</name>
    <name type="common">Beneckea harveyi</name>
    <dbReference type="NCBI Taxonomy" id="669"/>
    <lineage>
        <taxon>Bacteria</taxon>
        <taxon>Pseudomonadati</taxon>
        <taxon>Pseudomonadota</taxon>
        <taxon>Gammaproteobacteria</taxon>
        <taxon>Vibrionales</taxon>
        <taxon>Vibrionaceae</taxon>
        <taxon>Vibrio</taxon>
    </lineage>
</organism>
<protein>
    <submittedName>
        <fullName evidence="1">Serine protease</fullName>
    </submittedName>
</protein>